<name>A0A7W9ETF3_9SPHN</name>
<gene>
    <name evidence="1" type="ORF">FHS94_000962</name>
</gene>
<protein>
    <submittedName>
        <fullName evidence="1">Uncharacterized protein</fullName>
    </submittedName>
</protein>
<keyword evidence="2" id="KW-1185">Reference proteome</keyword>
<evidence type="ECO:0000313" key="2">
    <source>
        <dbReference type="Proteomes" id="UP000546200"/>
    </source>
</evidence>
<sequence length="118" mass="13106">MRGLSQRWRERGGRTVRLALAFDDIMEIALALLVLSPAELEKLGWSFADRKRLLDHFLASGKAAQRTERATLGGTLLELRLPLRDVSRLKTFVRRDLPKAATNAAVLDRLGAALNAIS</sequence>
<dbReference type="EMBL" id="JACIJK010000002">
    <property type="protein sequence ID" value="MBB5714139.1"/>
    <property type="molecule type" value="Genomic_DNA"/>
</dbReference>
<organism evidence="1 2">
    <name type="scientific">Sphingomonas aerophila</name>
    <dbReference type="NCBI Taxonomy" id="1344948"/>
    <lineage>
        <taxon>Bacteria</taxon>
        <taxon>Pseudomonadati</taxon>
        <taxon>Pseudomonadota</taxon>
        <taxon>Alphaproteobacteria</taxon>
        <taxon>Sphingomonadales</taxon>
        <taxon>Sphingomonadaceae</taxon>
        <taxon>Sphingomonas</taxon>
    </lineage>
</organism>
<comment type="caution">
    <text evidence="1">The sequence shown here is derived from an EMBL/GenBank/DDBJ whole genome shotgun (WGS) entry which is preliminary data.</text>
</comment>
<dbReference type="Proteomes" id="UP000546200">
    <property type="component" value="Unassembled WGS sequence"/>
</dbReference>
<accession>A0A7W9ETF3</accession>
<reference evidence="1 2" key="1">
    <citation type="submission" date="2020-08" db="EMBL/GenBank/DDBJ databases">
        <title>Genomic Encyclopedia of Type Strains, Phase IV (KMG-IV): sequencing the most valuable type-strain genomes for metagenomic binning, comparative biology and taxonomic classification.</title>
        <authorList>
            <person name="Goeker M."/>
        </authorList>
    </citation>
    <scope>NUCLEOTIDE SEQUENCE [LARGE SCALE GENOMIC DNA]</scope>
    <source>
        <strain evidence="1 2">DSM 100044</strain>
    </source>
</reference>
<evidence type="ECO:0000313" key="1">
    <source>
        <dbReference type="EMBL" id="MBB5714139.1"/>
    </source>
</evidence>
<dbReference type="RefSeq" id="WP_184055162.1">
    <property type="nucleotide sequence ID" value="NZ_JACIJK010000002.1"/>
</dbReference>
<proteinExistence type="predicted"/>
<dbReference type="AlphaFoldDB" id="A0A7W9ETF3"/>